<evidence type="ECO:0000256" key="6">
    <source>
        <dbReference type="ARBA" id="ARBA00023231"/>
    </source>
</evidence>
<reference evidence="10 11" key="1">
    <citation type="submission" date="2020-06" db="EMBL/GenBank/DDBJ databases">
        <title>Genome sequence of 2 isolates from Red Sea Mangroves.</title>
        <authorList>
            <person name="Sefrji F."/>
            <person name="Michoud G."/>
            <person name="Merlino G."/>
            <person name="Daffonchio D."/>
        </authorList>
    </citation>
    <scope>NUCLEOTIDE SEQUENCE [LARGE SCALE GENOMIC DNA]</scope>
    <source>
        <strain evidence="10 11">R1DC25</strain>
    </source>
</reference>
<sequence>MPREDIVMVCCSDIAGQVRGKGLLARDLHERREKGVGWTPTNIMITAHGAIADTPWGPFGDLILKPDLDTLVRVDFGDDGAPEHFVLGDIRHLDGTAWACCPRDFLRRGLDALKAEAGLTLKASFEHEFHYDGVEEVANSGYALDAYRRQGVFAETFLDALQQAAIIPDTFMPEYGPCQYEVTVEPKPAMRSADEAVILRQIARATAFRLGHRASFTPILRPDSVGNGLHVHFSLHDAETGKPVNHDPSADHGVSATAAHFLAGILDKLPVLTALTAATPISYLRLVPNRWSAAYTNLGVQDREASLRICPVFETTGVDVAKQFHFEYRAADAAATPYFVLGAIVWAGVHGLRAKLPRPEPTETDPGGMTAEEFDRCKLARLPRSLSAALDLLEADEDAKGWLGPELHDAYLRHKRFEDALMADLPLEEQCARYHKVF</sequence>
<dbReference type="PANTHER" id="PTHR43785">
    <property type="entry name" value="GAMMA-GLUTAMYLPUTRESCINE SYNTHETASE"/>
    <property type="match status" value="1"/>
</dbReference>
<dbReference type="SUPFAM" id="SSF54368">
    <property type="entry name" value="Glutamine synthetase, N-terminal domain"/>
    <property type="match status" value="1"/>
</dbReference>
<feature type="domain" description="GS catalytic" evidence="9">
    <location>
        <begin position="102"/>
        <end position="438"/>
    </location>
</feature>
<keyword evidence="5" id="KW-0067">ATP-binding</keyword>
<dbReference type="PANTHER" id="PTHR43785:SF12">
    <property type="entry name" value="TYPE-1 GLUTAMINE SYNTHETASE 2"/>
    <property type="match status" value="1"/>
</dbReference>
<proteinExistence type="inferred from homology"/>
<evidence type="ECO:0000313" key="10">
    <source>
        <dbReference type="EMBL" id="QPC42380.1"/>
    </source>
</evidence>
<evidence type="ECO:0000256" key="3">
    <source>
        <dbReference type="ARBA" id="ARBA00022598"/>
    </source>
</evidence>
<organism evidence="10 11">
    <name type="scientific">Kaustia mangrovi</name>
    <dbReference type="NCBI Taxonomy" id="2593653"/>
    <lineage>
        <taxon>Bacteria</taxon>
        <taxon>Pseudomonadati</taxon>
        <taxon>Pseudomonadota</taxon>
        <taxon>Alphaproteobacteria</taxon>
        <taxon>Hyphomicrobiales</taxon>
        <taxon>Parvibaculaceae</taxon>
        <taxon>Kaustia</taxon>
    </lineage>
</organism>
<comment type="cofactor">
    <cofactor evidence="1">
        <name>Mg(2+)</name>
        <dbReference type="ChEBI" id="CHEBI:18420"/>
    </cofactor>
</comment>
<dbReference type="InterPro" id="IPR036651">
    <property type="entry name" value="Gln_synt_N_sf"/>
</dbReference>
<evidence type="ECO:0000256" key="7">
    <source>
        <dbReference type="PROSITE-ProRule" id="PRU01331"/>
    </source>
</evidence>
<comment type="similarity">
    <text evidence="7 8">Belongs to the glutamine synthetase family.</text>
</comment>
<dbReference type="SMART" id="SM01230">
    <property type="entry name" value="Gln-synt_C"/>
    <property type="match status" value="1"/>
</dbReference>
<dbReference type="GO" id="GO:0005524">
    <property type="term" value="F:ATP binding"/>
    <property type="evidence" value="ECO:0007669"/>
    <property type="project" value="UniProtKB-KW"/>
</dbReference>
<dbReference type="PROSITE" id="PS51987">
    <property type="entry name" value="GS_CATALYTIC"/>
    <property type="match status" value="1"/>
</dbReference>
<keyword evidence="6" id="KW-0535">Nitrogen fixation</keyword>
<dbReference type="SUPFAM" id="SSF55931">
    <property type="entry name" value="Glutamine synthetase/guanido kinase"/>
    <property type="match status" value="1"/>
</dbReference>
<dbReference type="InterPro" id="IPR014746">
    <property type="entry name" value="Gln_synth/guanido_kin_cat_dom"/>
</dbReference>
<evidence type="ECO:0000259" key="9">
    <source>
        <dbReference type="PROSITE" id="PS51987"/>
    </source>
</evidence>
<dbReference type="GO" id="GO:0004356">
    <property type="term" value="F:glutamine synthetase activity"/>
    <property type="evidence" value="ECO:0007669"/>
    <property type="project" value="InterPro"/>
</dbReference>
<dbReference type="KEGG" id="kmn:HW532_06480"/>
<keyword evidence="4" id="KW-0547">Nucleotide-binding</keyword>
<evidence type="ECO:0000256" key="4">
    <source>
        <dbReference type="ARBA" id="ARBA00022741"/>
    </source>
</evidence>
<dbReference type="GO" id="GO:0006542">
    <property type="term" value="P:glutamine biosynthetic process"/>
    <property type="evidence" value="ECO:0007669"/>
    <property type="project" value="InterPro"/>
</dbReference>
<gene>
    <name evidence="10" type="ORF">HW532_06480</name>
</gene>
<dbReference type="InterPro" id="IPR008147">
    <property type="entry name" value="Gln_synt_N"/>
</dbReference>
<dbReference type="RefSeq" id="WP_213163614.1">
    <property type="nucleotide sequence ID" value="NZ_CP058214.1"/>
</dbReference>
<dbReference type="Pfam" id="PF16952">
    <property type="entry name" value="Gln-synt_N_2"/>
    <property type="match status" value="1"/>
</dbReference>
<dbReference type="Proteomes" id="UP000593594">
    <property type="component" value="Chromosome"/>
</dbReference>
<evidence type="ECO:0000256" key="5">
    <source>
        <dbReference type="ARBA" id="ARBA00022840"/>
    </source>
</evidence>
<dbReference type="Gene3D" id="3.10.20.70">
    <property type="entry name" value="Glutamine synthetase, N-terminal domain"/>
    <property type="match status" value="1"/>
</dbReference>
<keyword evidence="3" id="KW-0436">Ligase</keyword>
<dbReference type="InterPro" id="IPR008146">
    <property type="entry name" value="Gln_synth_cat_dom"/>
</dbReference>
<accession>A0A7S8C2X4</accession>
<keyword evidence="11" id="KW-1185">Reference proteome</keyword>
<dbReference type="EMBL" id="CP058214">
    <property type="protein sequence ID" value="QPC42380.1"/>
    <property type="molecule type" value="Genomic_DNA"/>
</dbReference>
<evidence type="ECO:0000256" key="2">
    <source>
        <dbReference type="ARBA" id="ARBA00003117"/>
    </source>
</evidence>
<evidence type="ECO:0000256" key="1">
    <source>
        <dbReference type="ARBA" id="ARBA00001946"/>
    </source>
</evidence>
<evidence type="ECO:0000313" key="11">
    <source>
        <dbReference type="Proteomes" id="UP000593594"/>
    </source>
</evidence>
<comment type="function">
    <text evidence="2">Catalyzes the ATP-dependent biosynthesis of glutamine from glutamate and ammonia.</text>
</comment>
<protein>
    <submittedName>
        <fullName evidence="10">Glutamine synthetase</fullName>
    </submittedName>
</protein>
<dbReference type="AlphaFoldDB" id="A0A7S8C2X4"/>
<name>A0A7S8C2X4_9HYPH</name>
<dbReference type="Pfam" id="PF00120">
    <property type="entry name" value="Gln-synt_C"/>
    <property type="match status" value="1"/>
</dbReference>
<dbReference type="Gene3D" id="3.30.590.10">
    <property type="entry name" value="Glutamine synthetase/guanido kinase, catalytic domain"/>
    <property type="match status" value="1"/>
</dbReference>
<evidence type="ECO:0000256" key="8">
    <source>
        <dbReference type="RuleBase" id="RU000384"/>
    </source>
</evidence>